<name>A0A1H0X6G6_9PSEU</name>
<dbReference type="RefSeq" id="WP_090105381.1">
    <property type="nucleotide sequence ID" value="NZ_FNIX01000035.1"/>
</dbReference>
<evidence type="ECO:0000313" key="3">
    <source>
        <dbReference type="EMBL" id="SDP98046.1"/>
    </source>
</evidence>
<dbReference type="AlphaFoldDB" id="A0A1H0X6G6"/>
<dbReference type="Proteomes" id="UP000199691">
    <property type="component" value="Unassembled WGS sequence"/>
</dbReference>
<dbReference type="STRING" id="641025.SAMN05421507_13531"/>
<dbReference type="EMBL" id="FNIX01000035">
    <property type="protein sequence ID" value="SDP98046.1"/>
    <property type="molecule type" value="Genomic_DNA"/>
</dbReference>
<feature type="domain" description="DUF4872" evidence="2">
    <location>
        <begin position="154"/>
        <end position="323"/>
    </location>
</feature>
<sequence>MIIENVSFPAGVHCETTTLGALLRHDGVELSEPMLFGLGEGLGFVYWDAKSMDLPFLGGRVKPAELTRTATAHLGVALHVRETASPRKAWRDVTSALGAGRPVGLQLDCYHLDHFTTKVHFGGHFVAMYGYDDTYAHLIDTAQQGGAVKTTLASLERARAERGPMTARNLSFTVEPAAERPDLRDAVRRAISRNARTFLTPPIANLGHRGIAKAAGQVTRWLDRATDPSRDLPLAAGLMERGGTGGSLFRNLYRDFLAEAATITDDDNVRLGHRLYAGIASLWTEVSGHIAAAGDTGDHEHLERASALLGDLADRERDAMQVLARVTTSVHSGPSNG</sequence>
<accession>A0A1H0X6G6</accession>
<protein>
    <submittedName>
        <fullName evidence="3">Butirosin biosynthesis protein H, N-terminal</fullName>
    </submittedName>
</protein>
<organism evidence="3 4">
    <name type="scientific">Lentzea jiangxiensis</name>
    <dbReference type="NCBI Taxonomy" id="641025"/>
    <lineage>
        <taxon>Bacteria</taxon>
        <taxon>Bacillati</taxon>
        <taxon>Actinomycetota</taxon>
        <taxon>Actinomycetes</taxon>
        <taxon>Pseudonocardiales</taxon>
        <taxon>Pseudonocardiaceae</taxon>
        <taxon>Lentzea</taxon>
    </lineage>
</organism>
<evidence type="ECO:0000259" key="2">
    <source>
        <dbReference type="Pfam" id="PF16169"/>
    </source>
</evidence>
<dbReference type="OrthoDB" id="4075615at2"/>
<evidence type="ECO:0000259" key="1">
    <source>
        <dbReference type="Pfam" id="PF14399"/>
    </source>
</evidence>
<feature type="domain" description="Butirosin biosynthesis protein H N-terminal" evidence="1">
    <location>
        <begin position="13"/>
        <end position="141"/>
    </location>
</feature>
<dbReference type="InterPro" id="IPR032369">
    <property type="entry name" value="DUF4872"/>
</dbReference>
<gene>
    <name evidence="3" type="ORF">SAMN05421507_13531</name>
</gene>
<reference evidence="4" key="1">
    <citation type="submission" date="2016-10" db="EMBL/GenBank/DDBJ databases">
        <authorList>
            <person name="Varghese N."/>
            <person name="Submissions S."/>
        </authorList>
    </citation>
    <scope>NUCLEOTIDE SEQUENCE [LARGE SCALE GENOMIC DNA]</scope>
    <source>
        <strain evidence="4">CGMCC 4.6609</strain>
    </source>
</reference>
<dbReference type="InterPro" id="IPR026935">
    <property type="entry name" value="BtrH_N"/>
</dbReference>
<dbReference type="Pfam" id="PF14399">
    <property type="entry name" value="BtrH_N"/>
    <property type="match status" value="1"/>
</dbReference>
<proteinExistence type="predicted"/>
<keyword evidence="4" id="KW-1185">Reference proteome</keyword>
<evidence type="ECO:0000313" key="4">
    <source>
        <dbReference type="Proteomes" id="UP000199691"/>
    </source>
</evidence>
<dbReference type="Pfam" id="PF16169">
    <property type="entry name" value="DUF4872"/>
    <property type="match status" value="1"/>
</dbReference>